<comment type="caution">
    <text evidence="1">The sequence shown here is derived from an EMBL/GenBank/DDBJ whole genome shotgun (WGS) entry which is preliminary data.</text>
</comment>
<keyword evidence="2" id="KW-1185">Reference proteome</keyword>
<evidence type="ECO:0000313" key="2">
    <source>
        <dbReference type="Proteomes" id="UP001148203"/>
    </source>
</evidence>
<dbReference type="RefSeq" id="WP_273913023.1">
    <property type="nucleotide sequence ID" value="NZ_JAMDGX010000073.1"/>
</dbReference>
<gene>
    <name evidence="1" type="ORF">M5G11_00110</name>
</gene>
<protein>
    <recommendedName>
        <fullName evidence="3">DUF3077 domain-containing protein</fullName>
    </recommendedName>
</protein>
<accession>A0ABT5NK74</accession>
<evidence type="ECO:0000313" key="1">
    <source>
        <dbReference type="EMBL" id="MDD0988939.1"/>
    </source>
</evidence>
<organism evidence="1 2">
    <name type="scientific">Pseudomonas fontis</name>
    <dbReference type="NCBI Taxonomy" id="2942633"/>
    <lineage>
        <taxon>Bacteria</taxon>
        <taxon>Pseudomonadati</taxon>
        <taxon>Pseudomonadota</taxon>
        <taxon>Gammaproteobacteria</taxon>
        <taxon>Pseudomonadales</taxon>
        <taxon>Pseudomonadaceae</taxon>
        <taxon>Pseudomonas</taxon>
    </lineage>
</organism>
<dbReference type="Proteomes" id="UP001148203">
    <property type="component" value="Unassembled WGS sequence"/>
</dbReference>
<dbReference type="Pfam" id="PF19619">
    <property type="entry name" value="DUF6124"/>
    <property type="match status" value="1"/>
</dbReference>
<evidence type="ECO:0008006" key="3">
    <source>
        <dbReference type="Google" id="ProtNLM"/>
    </source>
</evidence>
<reference evidence="1 2" key="1">
    <citation type="submission" date="2022-05" db="EMBL/GenBank/DDBJ databases">
        <title>Novel Pseudomonas spp. Isolated from a Rainbow Trout Aquaculture Facility.</title>
        <authorList>
            <person name="Testerman T."/>
            <person name="Graf J."/>
        </authorList>
    </citation>
    <scope>NUCLEOTIDE SEQUENCE [LARGE SCALE GENOMIC DNA]</scope>
    <source>
        <strain evidence="1 2">ID681</strain>
    </source>
</reference>
<name>A0ABT5NK74_9PSED</name>
<proteinExistence type="predicted"/>
<dbReference type="EMBL" id="JAMDGY010000002">
    <property type="protein sequence ID" value="MDD0988939.1"/>
    <property type="molecule type" value="Genomic_DNA"/>
</dbReference>
<sequence>MNPSSFDELDSDAARRALDFYLNPAPTKPWGLTDAPLVIARTDLTADQAAGYASTLLRSAATTAFQAADGLNGAPQEMTYSVMHMINMARALLERSITEQAKFNDLMLAEAHYAAENKE</sequence>